<organism evidence="1 2">
    <name type="scientific">Bacteroides fragilis str. 3998T(B)3</name>
    <dbReference type="NCBI Taxonomy" id="1339316"/>
    <lineage>
        <taxon>Bacteria</taxon>
        <taxon>Pseudomonadati</taxon>
        <taxon>Bacteroidota</taxon>
        <taxon>Bacteroidia</taxon>
        <taxon>Bacteroidales</taxon>
        <taxon>Bacteroidaceae</taxon>
        <taxon>Bacteroides</taxon>
    </lineage>
</organism>
<evidence type="ECO:0000313" key="1">
    <source>
        <dbReference type="EMBL" id="EXY90841.1"/>
    </source>
</evidence>
<accession>A0A015V611</accession>
<dbReference type="Proteomes" id="UP000020773">
    <property type="component" value="Unassembled WGS sequence"/>
</dbReference>
<comment type="caution">
    <text evidence="1">The sequence shown here is derived from an EMBL/GenBank/DDBJ whole genome shotgun (WGS) entry which is preliminary data.</text>
</comment>
<name>A0A015V611_BACFG</name>
<gene>
    <name evidence="1" type="ORF">M125_2453</name>
</gene>
<protein>
    <submittedName>
        <fullName evidence="1">Putative tyrosine recombinase domain protein</fullName>
    </submittedName>
</protein>
<reference evidence="1 2" key="1">
    <citation type="submission" date="2014-02" db="EMBL/GenBank/DDBJ databases">
        <authorList>
            <person name="Sears C."/>
            <person name="Carroll K."/>
            <person name="Sack B.R."/>
            <person name="Qadri F."/>
            <person name="Myers L.L."/>
            <person name="Chung G.-T."/>
            <person name="Escheverria P."/>
            <person name="Fraser C.M."/>
            <person name="Sadzewicz L."/>
            <person name="Shefchek K.A."/>
            <person name="Tallon L."/>
            <person name="Das S.P."/>
            <person name="Daugherty S."/>
            <person name="Mongodin E.F."/>
        </authorList>
    </citation>
    <scope>NUCLEOTIDE SEQUENCE [LARGE SCALE GENOMIC DNA]</scope>
    <source>
        <strain evidence="2">3998T(B)3</strain>
    </source>
</reference>
<dbReference type="AlphaFoldDB" id="A0A015V611"/>
<proteinExistence type="predicted"/>
<evidence type="ECO:0000313" key="2">
    <source>
        <dbReference type="Proteomes" id="UP000020773"/>
    </source>
</evidence>
<dbReference type="RefSeq" id="WP_229065520.1">
    <property type="nucleotide sequence ID" value="NZ_JGDB01000112.1"/>
</dbReference>
<sequence>MDASKQRGSIVLTKQNIDGQDYIRIEYTDNQTIALLLSQDKGIKTIGNGSAYIQASTFQLPEFYTRYSPHAYIDYSRVYVRHPKPQREYVLPKGYLELLE</sequence>
<dbReference type="PATRIC" id="fig|1339316.3.peg.2358"/>
<dbReference type="EMBL" id="JGDB01000112">
    <property type="protein sequence ID" value="EXY90841.1"/>
    <property type="molecule type" value="Genomic_DNA"/>
</dbReference>